<comment type="caution">
    <text evidence="2">The sequence shown here is derived from an EMBL/GenBank/DDBJ whole genome shotgun (WGS) entry which is preliminary data.</text>
</comment>
<dbReference type="AlphaFoldDB" id="A0A6B0GNN8"/>
<evidence type="ECO:0000313" key="2">
    <source>
        <dbReference type="EMBL" id="MWG33208.1"/>
    </source>
</evidence>
<gene>
    <name evidence="2" type="ORF">GQS65_01670</name>
</gene>
<name>A0A6B0GNN8_9EURY</name>
<protein>
    <submittedName>
        <fullName evidence="2">Antibiotic ABC transporter permease</fullName>
    </submittedName>
</protein>
<reference evidence="2 3" key="1">
    <citation type="submission" date="2019-12" db="EMBL/GenBank/DDBJ databases">
        <title>Halocatena pleomorpha gen. nov. sp. nov., an extremely halophilic archaeon of family Halobacteriaceae isolated from saltpan soil.</title>
        <authorList>
            <person name="Pal Y."/>
            <person name="Verma A."/>
            <person name="Krishnamurthi S."/>
            <person name="Kumar P."/>
        </authorList>
    </citation>
    <scope>NUCLEOTIDE SEQUENCE [LARGE SCALE GENOMIC DNA]</scope>
    <source>
        <strain evidence="2 3">JCM 16495</strain>
    </source>
</reference>
<proteinExistence type="predicted"/>
<sequence>MSVEGEGEAVETDDATARVGTTPPARRDEFLAGLMLDTLRYARERDYTGWDYFDGMSSRVLKGLPFDNKWVNIAVQEGIKRAPINLRPLFLVERRQNYKGSALFSMANLTASDVTGDEMYDREAVELAEWLVDNAAEGFAGFAGGHTHEMQLLDERRDAYMPNAIPTSFAVKALLRMAERTGEERYAEIAKTATEFVYQDLEYRELEGGARIKYQPEYTGEFYTLNCGAIAARMLIDLYEYFGDEELRERSAKLLDYVATKQHDIGGWTYRDPPSASHLSMDNHHNGFIIEGFLRYREVTGEDRHADTIETSLEFYRNVLFEDDGAPNWEEDAKFPKDIHAATQGIIVFSMAGDHAFARRIVDWVLGNLYAGNGRFWFRKQRFYTKRFTLMRWCEAWMAYSLAEHLRYSMLDGETTDDPTAETEAD</sequence>
<accession>A0A6B0GNN8</accession>
<dbReference type="Proteomes" id="UP000451471">
    <property type="component" value="Unassembled WGS sequence"/>
</dbReference>
<feature type="region of interest" description="Disordered" evidence="1">
    <location>
        <begin position="1"/>
        <end position="22"/>
    </location>
</feature>
<keyword evidence="3" id="KW-1185">Reference proteome</keyword>
<evidence type="ECO:0000256" key="1">
    <source>
        <dbReference type="SAM" id="MobiDB-lite"/>
    </source>
</evidence>
<dbReference type="GO" id="GO:0005975">
    <property type="term" value="P:carbohydrate metabolic process"/>
    <property type="evidence" value="ECO:0007669"/>
    <property type="project" value="InterPro"/>
</dbReference>
<organism evidence="2 3">
    <name type="scientific">Halomarina oriensis</name>
    <dbReference type="NCBI Taxonomy" id="671145"/>
    <lineage>
        <taxon>Archaea</taxon>
        <taxon>Methanobacteriati</taxon>
        <taxon>Methanobacteriota</taxon>
        <taxon>Stenosarchaea group</taxon>
        <taxon>Halobacteria</taxon>
        <taxon>Halobacteriales</taxon>
        <taxon>Natronomonadaceae</taxon>
        <taxon>Halomarina</taxon>
    </lineage>
</organism>
<dbReference type="EMBL" id="WSZK01000005">
    <property type="protein sequence ID" value="MWG33208.1"/>
    <property type="molecule type" value="Genomic_DNA"/>
</dbReference>
<dbReference type="InterPro" id="IPR008928">
    <property type="entry name" value="6-hairpin_glycosidase_sf"/>
</dbReference>
<evidence type="ECO:0000313" key="3">
    <source>
        <dbReference type="Proteomes" id="UP000451471"/>
    </source>
</evidence>
<dbReference type="RefSeq" id="WP_158202939.1">
    <property type="nucleotide sequence ID" value="NZ_WSZK01000005.1"/>
</dbReference>
<dbReference type="SUPFAM" id="SSF48208">
    <property type="entry name" value="Six-hairpin glycosidases"/>
    <property type="match status" value="1"/>
</dbReference>
<feature type="compositionally biased region" description="Acidic residues" evidence="1">
    <location>
        <begin position="1"/>
        <end position="14"/>
    </location>
</feature>
<dbReference type="Gene3D" id="1.50.10.20">
    <property type="match status" value="1"/>
</dbReference>